<evidence type="ECO:0000256" key="3">
    <source>
        <dbReference type="ARBA" id="ARBA00008894"/>
    </source>
</evidence>
<dbReference type="InterPro" id="IPR002182">
    <property type="entry name" value="NB-ARC"/>
</dbReference>
<comment type="function">
    <text evidence="1">Confers resistance to late blight (Phytophthora infestans) races carrying the avirulence gene Avr1. Resistance proteins guard the plant against pathogens that contain an appropriate avirulence protein via an indirect interaction with this avirulence protein. That triggers a defense system including the hypersensitive response, which restricts the pathogen growth.</text>
</comment>
<dbReference type="InterPro" id="IPR042197">
    <property type="entry name" value="Apaf_helical"/>
</dbReference>
<dbReference type="Gene3D" id="1.20.5.4130">
    <property type="match status" value="1"/>
</dbReference>
<keyword evidence="14" id="KW-1185">Reference proteome</keyword>
<dbReference type="FunFam" id="1.10.10.10:FF:000322">
    <property type="entry name" value="Probable disease resistance protein At1g63360"/>
    <property type="match status" value="1"/>
</dbReference>
<protein>
    <recommendedName>
        <fullName evidence="15">NB-ARC domain-containing protein</fullName>
    </recommendedName>
</protein>
<dbReference type="GO" id="GO:0005524">
    <property type="term" value="F:ATP binding"/>
    <property type="evidence" value="ECO:0007669"/>
    <property type="project" value="UniProtKB-KW"/>
</dbReference>
<name>A0A022QRY0_ERYGU</name>
<evidence type="ECO:0008006" key="15">
    <source>
        <dbReference type="Google" id="ProtNLM"/>
    </source>
</evidence>
<dbReference type="Gene3D" id="3.40.50.300">
    <property type="entry name" value="P-loop containing nucleotide triphosphate hydrolases"/>
    <property type="match status" value="1"/>
</dbReference>
<dbReference type="GO" id="GO:0009626">
    <property type="term" value="P:plant-type hypersensitive response"/>
    <property type="evidence" value="ECO:0007669"/>
    <property type="project" value="UniProtKB-KW"/>
</dbReference>
<evidence type="ECO:0000256" key="4">
    <source>
        <dbReference type="ARBA" id="ARBA00022490"/>
    </source>
</evidence>
<dbReference type="Pfam" id="PF23559">
    <property type="entry name" value="WHD_DRP"/>
    <property type="match status" value="1"/>
</dbReference>
<dbReference type="SUPFAM" id="SSF52058">
    <property type="entry name" value="L domain-like"/>
    <property type="match status" value="1"/>
</dbReference>
<keyword evidence="10" id="KW-0067">ATP-binding</keyword>
<comment type="subcellular location">
    <subcellularLocation>
        <location evidence="2">Cytoplasm</location>
    </subcellularLocation>
</comment>
<dbReference type="eggNOG" id="KOG4658">
    <property type="taxonomic scope" value="Eukaryota"/>
</dbReference>
<dbReference type="PRINTS" id="PR00364">
    <property type="entry name" value="DISEASERSIST"/>
</dbReference>
<dbReference type="Proteomes" id="UP000030748">
    <property type="component" value="Unassembled WGS sequence"/>
</dbReference>
<dbReference type="EMBL" id="KI630969">
    <property type="protein sequence ID" value="EYU31457.1"/>
    <property type="molecule type" value="Genomic_DNA"/>
</dbReference>
<evidence type="ECO:0000256" key="6">
    <source>
        <dbReference type="ARBA" id="ARBA00022667"/>
    </source>
</evidence>
<feature type="domain" description="NB-ARC" evidence="11">
    <location>
        <begin position="147"/>
        <end position="298"/>
    </location>
</feature>
<evidence type="ECO:0000259" key="11">
    <source>
        <dbReference type="Pfam" id="PF00931"/>
    </source>
</evidence>
<dbReference type="Gene3D" id="1.10.10.10">
    <property type="entry name" value="Winged helix-like DNA-binding domain superfamily/Winged helix DNA-binding domain"/>
    <property type="match status" value="1"/>
</dbReference>
<dbReference type="InterPro" id="IPR036388">
    <property type="entry name" value="WH-like_DNA-bd_sf"/>
</dbReference>
<accession>A0A022QRY0</accession>
<dbReference type="InterPro" id="IPR058922">
    <property type="entry name" value="WHD_DRP"/>
</dbReference>
<evidence type="ECO:0000256" key="10">
    <source>
        <dbReference type="ARBA" id="ARBA00022840"/>
    </source>
</evidence>
<evidence type="ECO:0000256" key="1">
    <source>
        <dbReference type="ARBA" id="ARBA00002074"/>
    </source>
</evidence>
<evidence type="ECO:0000259" key="12">
    <source>
        <dbReference type="Pfam" id="PF23559"/>
    </source>
</evidence>
<sequence length="810" mass="93948">MAFAALLSLEQTIDHILNCDIYSFSLYDKSPIISMSTNITSLREFLGEFPEKVNNILEGRIRNVAIHTKDMIENFKLSRMRYGYIKHAVKVEFRSQLSGLMMQIDSISGEVDRMKRVPLGNYESNVVTSSLRFQSSRKKEAMVGFDDDLMAIYEMLCGQSSKLQVLPIVGMGGIGKTTLAAHAYNDPLITEHFHIRAWVTISQDYVAQDVFSRLLASISPERPGKRYLIVLDDMWSTKVWDGVRRLFPNDNNGSRIIQTTRLGEVASYPDSSSHVHKMHLLDDEQSWNLLRQKVFKEEYYPLELKIIGKEIAKSCGGLPLAIVVIAGVLFKGGNNQSLWKKFARNVKSVVATKDGRFEAILTLSYNNLPHHLRPCFLYMGAFPEDYEIHVSKLVKLWVAEGFINSSSECRSLEEAAEEEYLEDLVKRSLVMLSKRKSNGKIKTCRVHDLMRKLCIRIAQHEKFLHVMYGQAPTNNIENQRRIFFNQYDLNVDHRTIHTMICFRVIGLRFHIQYFKSLRILDLLLAQVFKFFHLRYIAFDFRMDIPPSISNLQNLQTLIIHPVSFISLPPEIWRMADLRHLVCYRKFGQLPNPEEGASTSSRGLVKLQTLWEVTDLICTRTILKMIPNVKELAIFYTKEHQEEEYHLDDLVHLKQLERLKLTVPYFWSSSRWEKITPAFPKTLKWLTIRGGRRPWSEMTVVGSLPNLQVLKIRNHGFDGETWETSEGGFIELKHLMIEYSKLKYWVTESNHFPKLERVLLHDCSYLIEISDGVGEIPTLELIEVKFCTESIAGWAKRMREEQQDYRNDDIQ</sequence>
<proteinExistence type="inferred from homology"/>
<evidence type="ECO:0000256" key="5">
    <source>
        <dbReference type="ARBA" id="ARBA00022614"/>
    </source>
</evidence>
<dbReference type="PANTHER" id="PTHR23155:SF1152">
    <property type="entry name" value="AAA+ ATPASE DOMAIN-CONTAINING PROTEIN"/>
    <property type="match status" value="1"/>
</dbReference>
<feature type="non-terminal residue" evidence="13">
    <location>
        <position position="810"/>
    </location>
</feature>
<feature type="domain" description="Disease resistance protein winged helix" evidence="12">
    <location>
        <begin position="382"/>
        <end position="453"/>
    </location>
</feature>
<dbReference type="InterPro" id="IPR044974">
    <property type="entry name" value="Disease_R_plants"/>
</dbReference>
<evidence type="ECO:0000256" key="7">
    <source>
        <dbReference type="ARBA" id="ARBA00022737"/>
    </source>
</evidence>
<gene>
    <name evidence="13" type="ORF">MIMGU_mgv1a017859mg</name>
</gene>
<evidence type="ECO:0000256" key="9">
    <source>
        <dbReference type="ARBA" id="ARBA00022821"/>
    </source>
</evidence>
<evidence type="ECO:0000256" key="2">
    <source>
        <dbReference type="ARBA" id="ARBA00004496"/>
    </source>
</evidence>
<organism evidence="13 14">
    <name type="scientific">Erythranthe guttata</name>
    <name type="common">Yellow monkey flower</name>
    <name type="synonym">Mimulus guttatus</name>
    <dbReference type="NCBI Taxonomy" id="4155"/>
    <lineage>
        <taxon>Eukaryota</taxon>
        <taxon>Viridiplantae</taxon>
        <taxon>Streptophyta</taxon>
        <taxon>Embryophyta</taxon>
        <taxon>Tracheophyta</taxon>
        <taxon>Spermatophyta</taxon>
        <taxon>Magnoliopsida</taxon>
        <taxon>eudicotyledons</taxon>
        <taxon>Gunneridae</taxon>
        <taxon>Pentapetalae</taxon>
        <taxon>asterids</taxon>
        <taxon>lamiids</taxon>
        <taxon>Lamiales</taxon>
        <taxon>Phrymaceae</taxon>
        <taxon>Erythranthe</taxon>
    </lineage>
</organism>
<evidence type="ECO:0000256" key="8">
    <source>
        <dbReference type="ARBA" id="ARBA00022741"/>
    </source>
</evidence>
<keyword evidence="7" id="KW-0677">Repeat</keyword>
<keyword evidence="5" id="KW-0433">Leucine-rich repeat</keyword>
<reference evidence="13 14" key="1">
    <citation type="journal article" date="2013" name="Proc. Natl. Acad. Sci. U.S.A.">
        <title>Fine-scale variation in meiotic recombination in Mimulus inferred from population shotgun sequencing.</title>
        <authorList>
            <person name="Hellsten U."/>
            <person name="Wright K.M."/>
            <person name="Jenkins J."/>
            <person name="Shu S."/>
            <person name="Yuan Y."/>
            <person name="Wessler S.R."/>
            <person name="Schmutz J."/>
            <person name="Willis J.H."/>
            <person name="Rokhsar D.S."/>
        </authorList>
    </citation>
    <scope>NUCLEOTIDE SEQUENCE [LARGE SCALE GENOMIC DNA]</scope>
    <source>
        <strain evidence="14">cv. DUN x IM62</strain>
    </source>
</reference>
<dbReference type="Pfam" id="PF00931">
    <property type="entry name" value="NB-ARC"/>
    <property type="match status" value="1"/>
</dbReference>
<evidence type="ECO:0000313" key="14">
    <source>
        <dbReference type="Proteomes" id="UP000030748"/>
    </source>
</evidence>
<comment type="similarity">
    <text evidence="3">Belongs to the disease resistance NB-LRR family.</text>
</comment>
<keyword evidence="6" id="KW-0381">Hypersensitive response</keyword>
<keyword evidence="9" id="KW-0611">Plant defense</keyword>
<dbReference type="InterPro" id="IPR032675">
    <property type="entry name" value="LRR_dom_sf"/>
</dbReference>
<evidence type="ECO:0000313" key="13">
    <source>
        <dbReference type="EMBL" id="EYU31457.1"/>
    </source>
</evidence>
<dbReference type="GO" id="GO:0043531">
    <property type="term" value="F:ADP binding"/>
    <property type="evidence" value="ECO:0007669"/>
    <property type="project" value="InterPro"/>
</dbReference>
<dbReference type="Gene3D" id="3.80.10.10">
    <property type="entry name" value="Ribonuclease Inhibitor"/>
    <property type="match status" value="1"/>
</dbReference>
<keyword evidence="8" id="KW-0547">Nucleotide-binding</keyword>
<dbReference type="PANTHER" id="PTHR23155">
    <property type="entry name" value="DISEASE RESISTANCE PROTEIN RP"/>
    <property type="match status" value="1"/>
</dbReference>
<dbReference type="GO" id="GO:0005737">
    <property type="term" value="C:cytoplasm"/>
    <property type="evidence" value="ECO:0007669"/>
    <property type="project" value="UniProtKB-SubCell"/>
</dbReference>
<dbReference type="AlphaFoldDB" id="A0A022QRY0"/>
<keyword evidence="4" id="KW-0963">Cytoplasm</keyword>
<dbReference type="Gene3D" id="1.10.8.430">
    <property type="entry name" value="Helical domain of apoptotic protease-activating factors"/>
    <property type="match status" value="1"/>
</dbReference>
<dbReference type="SUPFAM" id="SSF52540">
    <property type="entry name" value="P-loop containing nucleoside triphosphate hydrolases"/>
    <property type="match status" value="1"/>
</dbReference>
<dbReference type="InterPro" id="IPR027417">
    <property type="entry name" value="P-loop_NTPase"/>
</dbReference>